<evidence type="ECO:0000313" key="1">
    <source>
        <dbReference type="EnsemblPlants" id="Kaladp0882s0001.1.v1.1.CDS.1"/>
    </source>
</evidence>
<sequence length="108" mass="12449">MGKCLSLRCSIIFKNALIAILEGLQHLEVLNISHSMILESDSLAFDPTRVVRLDKSTLEMGARVPRFITCEERDCVMCERVRYDEGLVRWYKYEKGLWKVDEVPSLAV</sequence>
<dbReference type="EnsemblPlants" id="Kaladp0882s0001.1.v1.1">
    <property type="protein sequence ID" value="Kaladp0882s0001.1.v1.1.CDS.1"/>
    <property type="gene ID" value="Kaladp0882s0001.v1.1"/>
</dbReference>
<dbReference type="Gramene" id="Kaladp0882s0001.1.v1.1">
    <property type="protein sequence ID" value="Kaladp0882s0001.1.v1.1.CDS.1"/>
    <property type="gene ID" value="Kaladp0882s0001.v1.1"/>
</dbReference>
<reference evidence="1" key="1">
    <citation type="submission" date="2021-01" db="UniProtKB">
        <authorList>
            <consortium name="EnsemblPlants"/>
        </authorList>
    </citation>
    <scope>IDENTIFICATION</scope>
</reference>
<protein>
    <submittedName>
        <fullName evidence="1">Uncharacterized protein</fullName>
    </submittedName>
</protein>
<keyword evidence="2" id="KW-1185">Reference proteome</keyword>
<accession>A0A7N0VIG2</accession>
<proteinExistence type="predicted"/>
<name>A0A7N0VIG2_KALFE</name>
<dbReference type="AlphaFoldDB" id="A0A7N0VIG2"/>
<dbReference type="Proteomes" id="UP000594263">
    <property type="component" value="Unplaced"/>
</dbReference>
<evidence type="ECO:0000313" key="2">
    <source>
        <dbReference type="Proteomes" id="UP000594263"/>
    </source>
</evidence>
<dbReference type="OMA" id="PRFITCE"/>
<organism evidence="1 2">
    <name type="scientific">Kalanchoe fedtschenkoi</name>
    <name type="common">Lavender scallops</name>
    <name type="synonym">South American air plant</name>
    <dbReference type="NCBI Taxonomy" id="63787"/>
    <lineage>
        <taxon>Eukaryota</taxon>
        <taxon>Viridiplantae</taxon>
        <taxon>Streptophyta</taxon>
        <taxon>Embryophyta</taxon>
        <taxon>Tracheophyta</taxon>
        <taxon>Spermatophyta</taxon>
        <taxon>Magnoliopsida</taxon>
        <taxon>eudicotyledons</taxon>
        <taxon>Gunneridae</taxon>
        <taxon>Pentapetalae</taxon>
        <taxon>Saxifragales</taxon>
        <taxon>Crassulaceae</taxon>
        <taxon>Kalanchoe</taxon>
    </lineage>
</organism>